<dbReference type="CDD" id="cd11740">
    <property type="entry name" value="YajQ_like"/>
    <property type="match status" value="1"/>
</dbReference>
<dbReference type="Pfam" id="PF04461">
    <property type="entry name" value="YajQ"/>
    <property type="match status" value="1"/>
</dbReference>
<sequence>MPSFDVVSEVDSHELSNAIDQVNRELSTRFDFKGSDAKVELADSVIKMEAENEFQLKQISPIVYAKLGKRNIDIRCLEKNKPEPRGKRAYQNITVKQGVDKDLARNIVKLIKEMKIKVQAAIQGEQVRVTGKKRDDLQQVMAMLKSSDKLDAPLQYTNFRD</sequence>
<dbReference type="SUPFAM" id="SSF89963">
    <property type="entry name" value="YajQ-like"/>
    <property type="match status" value="2"/>
</dbReference>
<dbReference type="Gene3D" id="3.30.70.990">
    <property type="entry name" value="YajQ-like, domain 2"/>
    <property type="match status" value="1"/>
</dbReference>
<accession>A0A3B0X9Y5</accession>
<evidence type="ECO:0000256" key="1">
    <source>
        <dbReference type="ARBA" id="ARBA00022741"/>
    </source>
</evidence>
<dbReference type="InterPro" id="IPR007551">
    <property type="entry name" value="YajQ/Smlt4090-like"/>
</dbReference>
<reference evidence="3" key="1">
    <citation type="submission" date="2018-06" db="EMBL/GenBank/DDBJ databases">
        <authorList>
            <person name="Zhirakovskaya E."/>
        </authorList>
    </citation>
    <scope>NUCLEOTIDE SEQUENCE</scope>
</reference>
<organism evidence="3">
    <name type="scientific">hydrothermal vent metagenome</name>
    <dbReference type="NCBI Taxonomy" id="652676"/>
    <lineage>
        <taxon>unclassified sequences</taxon>
        <taxon>metagenomes</taxon>
        <taxon>ecological metagenomes</taxon>
    </lineage>
</organism>
<dbReference type="HAMAP" id="MF_00632">
    <property type="entry name" value="UPF0234"/>
    <property type="match status" value="1"/>
</dbReference>
<proteinExistence type="inferred from homology"/>
<evidence type="ECO:0000313" key="3">
    <source>
        <dbReference type="EMBL" id="VAW61203.1"/>
    </source>
</evidence>
<dbReference type="GO" id="GO:0000166">
    <property type="term" value="F:nucleotide binding"/>
    <property type="evidence" value="ECO:0007669"/>
    <property type="project" value="UniProtKB-KW"/>
</dbReference>
<protein>
    <submittedName>
        <fullName evidence="3">UPF0234 protein Yitk</fullName>
    </submittedName>
</protein>
<evidence type="ECO:0000256" key="2">
    <source>
        <dbReference type="ARBA" id="ARBA00093450"/>
    </source>
</evidence>
<dbReference type="GO" id="GO:0005829">
    <property type="term" value="C:cytosol"/>
    <property type="evidence" value="ECO:0007669"/>
    <property type="project" value="TreeGrafter"/>
</dbReference>
<gene>
    <name evidence="3" type="ORF">MNBD_GAMMA09-1226</name>
</gene>
<dbReference type="Gene3D" id="3.30.70.860">
    <property type="match status" value="1"/>
</dbReference>
<dbReference type="InterPro" id="IPR035571">
    <property type="entry name" value="UPF0234-like_C"/>
</dbReference>
<dbReference type="PANTHER" id="PTHR30476:SF0">
    <property type="entry name" value="UPF0234 PROTEIN YAJQ"/>
    <property type="match status" value="1"/>
</dbReference>
<dbReference type="AlphaFoldDB" id="A0A3B0X9Y5"/>
<comment type="similarity">
    <text evidence="2">Belongs to the YajQ family.</text>
</comment>
<name>A0A3B0X9Y5_9ZZZZ</name>
<dbReference type="InterPro" id="IPR035570">
    <property type="entry name" value="UPF0234_N"/>
</dbReference>
<dbReference type="NCBIfam" id="NF003819">
    <property type="entry name" value="PRK05412.1"/>
    <property type="match status" value="1"/>
</dbReference>
<dbReference type="InterPro" id="IPR036183">
    <property type="entry name" value="YajQ-like_sf"/>
</dbReference>
<dbReference type="PANTHER" id="PTHR30476">
    <property type="entry name" value="UPF0234 PROTEIN YAJQ"/>
    <property type="match status" value="1"/>
</dbReference>
<keyword evidence="1" id="KW-0547">Nucleotide-binding</keyword>
<dbReference type="EMBL" id="UOFI01000009">
    <property type="protein sequence ID" value="VAW61203.1"/>
    <property type="molecule type" value="Genomic_DNA"/>
</dbReference>